<dbReference type="GO" id="GO:0016887">
    <property type="term" value="F:ATP hydrolysis activity"/>
    <property type="evidence" value="ECO:0007669"/>
    <property type="project" value="TreeGrafter"/>
</dbReference>
<evidence type="ECO:0000256" key="1">
    <source>
        <dbReference type="ARBA" id="ARBA00022741"/>
    </source>
</evidence>
<reference evidence="5" key="1">
    <citation type="submission" date="2016-10" db="EMBL/GenBank/DDBJ databases">
        <authorList>
            <person name="Varghese N."/>
            <person name="Submissions S."/>
        </authorList>
    </citation>
    <scope>NUCLEOTIDE SEQUENCE [LARGE SCALE GENOMIC DNA]</scope>
    <source>
        <strain evidence="5">Z-7934</strain>
    </source>
</reference>
<dbReference type="EMBL" id="FOQA01000005">
    <property type="protein sequence ID" value="SFH98883.1"/>
    <property type="molecule type" value="Genomic_DNA"/>
</dbReference>
<dbReference type="Gene3D" id="3.40.50.2300">
    <property type="match status" value="1"/>
</dbReference>
<organism evidence="4 5">
    <name type="scientific">Tindallia magadiensis</name>
    <dbReference type="NCBI Taxonomy" id="69895"/>
    <lineage>
        <taxon>Bacteria</taxon>
        <taxon>Bacillati</taxon>
        <taxon>Bacillota</taxon>
        <taxon>Clostridia</taxon>
        <taxon>Peptostreptococcales</taxon>
        <taxon>Tindalliaceae</taxon>
        <taxon>Tindallia</taxon>
    </lineage>
</organism>
<name>A0A1I3EJ36_9FIRM</name>
<evidence type="ECO:0000313" key="5">
    <source>
        <dbReference type="Proteomes" id="UP000199287"/>
    </source>
</evidence>
<sequence length="400" mass="44267">MAAKLMIFADAETSQHFHQMLSDEEFQIVSTTDDESQVLEKITQAKPEIAIIASNQLGTTTRVAQQIYLLRPSVTPVVITKEYNYEVMQQVMQAGIHYILPFQADKDALVAQIKGIRSNEMSRLAALQHTASSNYKSRVITVCRSKGGVGATSMAVNLATKLAQLKRRVAILDFDLEYGEVAYDMRLKPEKTIAELLEEQPTINADNVRKYMVTHTSGVSVLSAPESPEFVENISSSQTEKIVSVLRTYFDYIIIDTSIGFNSVNLSSFDLSSFVLFVTGMDLAALQRSKKGLSIVHSLVPSEKLKLVVAKEETGRVKLKDVSKTLEYPVFSSIPYDQKVANEAVNQGRPAVMEAPSSKISEAYEILAGELDSIGSESVTSGEKEESQKKRGKKKGFFKR</sequence>
<feature type="compositionally biased region" description="Basic residues" evidence="3">
    <location>
        <begin position="390"/>
        <end position="400"/>
    </location>
</feature>
<dbReference type="PANTHER" id="PTHR43384:SF13">
    <property type="entry name" value="SLR0110 PROTEIN"/>
    <property type="match status" value="1"/>
</dbReference>
<dbReference type="GO" id="GO:0005829">
    <property type="term" value="C:cytosol"/>
    <property type="evidence" value="ECO:0007669"/>
    <property type="project" value="TreeGrafter"/>
</dbReference>
<dbReference type="AlphaFoldDB" id="A0A1I3EJ36"/>
<dbReference type="InterPro" id="IPR033756">
    <property type="entry name" value="YlxH/NBP35"/>
</dbReference>
<evidence type="ECO:0000256" key="2">
    <source>
        <dbReference type="ARBA" id="ARBA00022840"/>
    </source>
</evidence>
<dbReference type="SUPFAM" id="SSF52540">
    <property type="entry name" value="P-loop containing nucleoside triphosphate hydrolases"/>
    <property type="match status" value="1"/>
</dbReference>
<dbReference type="RefSeq" id="WP_093371896.1">
    <property type="nucleotide sequence ID" value="NZ_FOQA01000005.1"/>
</dbReference>
<keyword evidence="5" id="KW-1185">Reference proteome</keyword>
<dbReference type="GO" id="GO:0051782">
    <property type="term" value="P:negative regulation of cell division"/>
    <property type="evidence" value="ECO:0007669"/>
    <property type="project" value="TreeGrafter"/>
</dbReference>
<keyword evidence="1" id="KW-0547">Nucleotide-binding</keyword>
<dbReference type="InterPro" id="IPR027417">
    <property type="entry name" value="P-loop_NTPase"/>
</dbReference>
<dbReference type="GO" id="GO:0005524">
    <property type="term" value="F:ATP binding"/>
    <property type="evidence" value="ECO:0007669"/>
    <property type="project" value="UniProtKB-KW"/>
</dbReference>
<dbReference type="SUPFAM" id="SSF52172">
    <property type="entry name" value="CheY-like"/>
    <property type="match status" value="1"/>
</dbReference>
<accession>A0A1I3EJ36</accession>
<dbReference type="Pfam" id="PF10609">
    <property type="entry name" value="ParA"/>
    <property type="match status" value="1"/>
</dbReference>
<dbReference type="InterPro" id="IPR050625">
    <property type="entry name" value="ParA/MinD_ATPase"/>
</dbReference>
<dbReference type="PANTHER" id="PTHR43384">
    <property type="entry name" value="SEPTUM SITE-DETERMINING PROTEIN MIND HOMOLOG, CHLOROPLASTIC-RELATED"/>
    <property type="match status" value="1"/>
</dbReference>
<dbReference type="InterPro" id="IPR011006">
    <property type="entry name" value="CheY-like_superfamily"/>
</dbReference>
<evidence type="ECO:0000313" key="4">
    <source>
        <dbReference type="EMBL" id="SFH98883.1"/>
    </source>
</evidence>
<proteinExistence type="predicted"/>
<evidence type="ECO:0000256" key="3">
    <source>
        <dbReference type="SAM" id="MobiDB-lite"/>
    </source>
</evidence>
<dbReference type="Proteomes" id="UP000199287">
    <property type="component" value="Unassembled WGS sequence"/>
</dbReference>
<dbReference type="OrthoDB" id="9794577at2"/>
<gene>
    <name evidence="4" type="ORF">SAMN05192551_10524</name>
</gene>
<feature type="region of interest" description="Disordered" evidence="3">
    <location>
        <begin position="375"/>
        <end position="400"/>
    </location>
</feature>
<dbReference type="GO" id="GO:0009898">
    <property type="term" value="C:cytoplasmic side of plasma membrane"/>
    <property type="evidence" value="ECO:0007669"/>
    <property type="project" value="TreeGrafter"/>
</dbReference>
<protein>
    <submittedName>
        <fullName evidence="4">Pilus assembly protein CpaE</fullName>
    </submittedName>
</protein>
<dbReference type="Gene3D" id="3.40.50.300">
    <property type="entry name" value="P-loop containing nucleotide triphosphate hydrolases"/>
    <property type="match status" value="1"/>
</dbReference>
<dbReference type="STRING" id="69895.SAMN05192551_10524"/>
<keyword evidence="2" id="KW-0067">ATP-binding</keyword>